<dbReference type="Pfam" id="PF02597">
    <property type="entry name" value="ThiS"/>
    <property type="match status" value="1"/>
</dbReference>
<protein>
    <submittedName>
        <fullName evidence="1">Molybdenum biosynthesis protein MoaD</fullName>
    </submittedName>
</protein>
<dbReference type="NCBIfam" id="TIGR01687">
    <property type="entry name" value="moaD_arch"/>
    <property type="match status" value="1"/>
</dbReference>
<name>A0A0P6Y139_9CHLR</name>
<dbReference type="AlphaFoldDB" id="A0A0P6Y139"/>
<dbReference type="Proteomes" id="UP000050544">
    <property type="component" value="Unassembled WGS sequence"/>
</dbReference>
<dbReference type="InterPro" id="IPR054834">
    <property type="entry name" value="SAMP1_3"/>
</dbReference>
<dbReference type="OrthoDB" id="2112016at2"/>
<accession>A0A0P6Y139</accession>
<dbReference type="InterPro" id="IPR016155">
    <property type="entry name" value="Mopterin_synth/thiamin_S_b"/>
</dbReference>
<dbReference type="PANTHER" id="PTHR38031:SF1">
    <property type="entry name" value="SULFUR CARRIER PROTEIN CYSO"/>
    <property type="match status" value="1"/>
</dbReference>
<gene>
    <name evidence="1" type="ORF">SE15_10910</name>
</gene>
<reference evidence="1 2" key="1">
    <citation type="submission" date="2015-07" db="EMBL/GenBank/DDBJ databases">
        <title>Whole genome sequence of Thermanaerothrix daxensis DSM 23592.</title>
        <authorList>
            <person name="Hemp J."/>
            <person name="Ward L.M."/>
            <person name="Pace L.A."/>
            <person name="Fischer W.W."/>
        </authorList>
    </citation>
    <scope>NUCLEOTIDE SEQUENCE [LARGE SCALE GENOMIC DNA]</scope>
    <source>
        <strain evidence="1 2">GNS-1</strain>
    </source>
</reference>
<dbReference type="InterPro" id="IPR012675">
    <property type="entry name" value="Beta-grasp_dom_sf"/>
</dbReference>
<dbReference type="CDD" id="cd17505">
    <property type="entry name" value="Ubl_SAMP1_like"/>
    <property type="match status" value="1"/>
</dbReference>
<organism evidence="1 2">
    <name type="scientific">Thermanaerothrix daxensis</name>
    <dbReference type="NCBI Taxonomy" id="869279"/>
    <lineage>
        <taxon>Bacteria</taxon>
        <taxon>Bacillati</taxon>
        <taxon>Chloroflexota</taxon>
        <taxon>Anaerolineae</taxon>
        <taxon>Anaerolineales</taxon>
        <taxon>Anaerolineaceae</taxon>
        <taxon>Thermanaerothrix</taxon>
    </lineage>
</organism>
<evidence type="ECO:0000313" key="1">
    <source>
        <dbReference type="EMBL" id="KPL82612.1"/>
    </source>
</evidence>
<dbReference type="SUPFAM" id="SSF54285">
    <property type="entry name" value="MoaD/ThiS"/>
    <property type="match status" value="1"/>
</dbReference>
<proteinExistence type="predicted"/>
<dbReference type="EMBL" id="LGKO01000005">
    <property type="protein sequence ID" value="KPL82612.1"/>
    <property type="molecule type" value="Genomic_DNA"/>
</dbReference>
<dbReference type="RefSeq" id="WP_054522134.1">
    <property type="nucleotide sequence ID" value="NZ_LGKO01000005.1"/>
</dbReference>
<dbReference type="InterPro" id="IPR010038">
    <property type="entry name" value="MoaD_arc-typ"/>
</dbReference>
<dbReference type="InterPro" id="IPR052045">
    <property type="entry name" value="Sulfur_Carrier/Prot_Modifier"/>
</dbReference>
<sequence length="94" mass="10493">MVVHFYATFRPIVGGKTVEVPLAEGATVAQVLEHLFDRYPELRAQMMDGQGNLLPYVHCFVNGRDVHYLPEGLQTPLRLEDRLDIFPPVGGGCI</sequence>
<evidence type="ECO:0000313" key="2">
    <source>
        <dbReference type="Proteomes" id="UP000050544"/>
    </source>
</evidence>
<dbReference type="InterPro" id="IPR003749">
    <property type="entry name" value="ThiS/MoaD-like"/>
</dbReference>
<dbReference type="NCBIfam" id="NF041918">
    <property type="entry name" value="SAMP1"/>
    <property type="match status" value="1"/>
</dbReference>
<dbReference type="STRING" id="869279.SE15_10910"/>
<dbReference type="Gene3D" id="3.10.20.30">
    <property type="match status" value="1"/>
</dbReference>
<dbReference type="PANTHER" id="PTHR38031">
    <property type="entry name" value="SULFUR CARRIER PROTEIN SLR0821-RELATED"/>
    <property type="match status" value="1"/>
</dbReference>
<comment type="caution">
    <text evidence="1">The sequence shown here is derived from an EMBL/GenBank/DDBJ whole genome shotgun (WGS) entry which is preliminary data.</text>
</comment>
<keyword evidence="2" id="KW-1185">Reference proteome</keyword>